<evidence type="ECO:0000313" key="3">
    <source>
        <dbReference type="Proteomes" id="UP001176517"/>
    </source>
</evidence>
<comment type="caution">
    <text evidence="2">The sequence shown here is derived from an EMBL/GenBank/DDBJ whole genome shotgun (WGS) entry which is preliminary data.</text>
</comment>
<name>A0AAN6GPL0_9BASI</name>
<keyword evidence="3" id="KW-1185">Reference proteome</keyword>
<dbReference type="AlphaFoldDB" id="A0AAN6GPL0"/>
<gene>
    <name evidence="2" type="ORF">OC846_003122</name>
</gene>
<organism evidence="2 3">
    <name type="scientific">Tilletia horrida</name>
    <dbReference type="NCBI Taxonomy" id="155126"/>
    <lineage>
        <taxon>Eukaryota</taxon>
        <taxon>Fungi</taxon>
        <taxon>Dikarya</taxon>
        <taxon>Basidiomycota</taxon>
        <taxon>Ustilaginomycotina</taxon>
        <taxon>Exobasidiomycetes</taxon>
        <taxon>Tilletiales</taxon>
        <taxon>Tilletiaceae</taxon>
        <taxon>Tilletia</taxon>
    </lineage>
</organism>
<proteinExistence type="predicted"/>
<evidence type="ECO:0000313" key="2">
    <source>
        <dbReference type="EMBL" id="KAK0551836.1"/>
    </source>
</evidence>
<evidence type="ECO:0000256" key="1">
    <source>
        <dbReference type="SAM" id="MobiDB-lite"/>
    </source>
</evidence>
<sequence>MRVDLPHTRQQQQPHKRSRTSTLSTIASSVSSLVLLVCLASSSAPTAAGAADSPLVSGATCSKSKTKAVKSCLKDIYAQEEALPKGPCYSEDWDCVCRMQQGILDCWEDAGCGDAQPRSQVEWNQANCAGQHDGIRNLAAGGEIAFDLSKVASASGVPPTATGKHKHHKSEDEAASTSTDTAASTSTAAPSSTAAGSSSAAGAAPTSISDYVGISVLSVNPSHSYGGPATALASFTATPIVTSSAPSSLSTSGVHPVAVVLFSSVAVAALLGSVGL</sequence>
<feature type="compositionally biased region" description="Low complexity" evidence="1">
    <location>
        <begin position="175"/>
        <end position="202"/>
    </location>
</feature>
<feature type="region of interest" description="Disordered" evidence="1">
    <location>
        <begin position="1"/>
        <end position="23"/>
    </location>
</feature>
<dbReference type="Proteomes" id="UP001176517">
    <property type="component" value="Unassembled WGS sequence"/>
</dbReference>
<dbReference type="EMBL" id="JAPDMZ010000071">
    <property type="protein sequence ID" value="KAK0551836.1"/>
    <property type="molecule type" value="Genomic_DNA"/>
</dbReference>
<protein>
    <submittedName>
        <fullName evidence="2">Uncharacterized protein</fullName>
    </submittedName>
</protein>
<reference evidence="2" key="1">
    <citation type="journal article" date="2023" name="PhytoFront">
        <title>Draft Genome Resources of Seven Strains of Tilletia horrida, Causal Agent of Kernel Smut of Rice.</title>
        <authorList>
            <person name="Khanal S."/>
            <person name="Antony Babu S."/>
            <person name="Zhou X.G."/>
        </authorList>
    </citation>
    <scope>NUCLEOTIDE SEQUENCE</scope>
    <source>
        <strain evidence="2">TX6</strain>
    </source>
</reference>
<feature type="region of interest" description="Disordered" evidence="1">
    <location>
        <begin position="156"/>
        <end position="202"/>
    </location>
</feature>
<accession>A0AAN6GPL0</accession>